<organism evidence="3 4">
    <name type="scientific">Methyloversatilis universalis (strain ATCC BAA-1314 / DSM 25237 / JCM 13912 / CCUG 52030 / FAM5)</name>
    <dbReference type="NCBI Taxonomy" id="1000565"/>
    <lineage>
        <taxon>Bacteria</taxon>
        <taxon>Pseudomonadati</taxon>
        <taxon>Pseudomonadota</taxon>
        <taxon>Betaproteobacteria</taxon>
        <taxon>Nitrosomonadales</taxon>
        <taxon>Sterolibacteriaceae</taxon>
        <taxon>Methyloversatilis</taxon>
    </lineage>
</organism>
<dbReference type="OrthoDB" id="8563043at2"/>
<dbReference type="STRING" id="1000565.METUNv1_00741"/>
<dbReference type="eggNOG" id="ENOG503307F">
    <property type="taxonomic scope" value="Bacteria"/>
</dbReference>
<feature type="signal peptide" evidence="2">
    <location>
        <begin position="1"/>
        <end position="17"/>
    </location>
</feature>
<keyword evidence="3" id="KW-0472">Membrane</keyword>
<keyword evidence="3" id="KW-0812">Transmembrane</keyword>
<dbReference type="Proteomes" id="UP000005019">
    <property type="component" value="Unassembled WGS sequence"/>
</dbReference>
<keyword evidence="2" id="KW-0732">Signal</keyword>
<accession>F5R9B8</accession>
<gene>
    <name evidence="3" type="ORF">METUNv1_00741</name>
</gene>
<protein>
    <submittedName>
        <fullName evidence="3">Prolin-rich transmembrane protein</fullName>
    </submittedName>
</protein>
<keyword evidence="4" id="KW-1185">Reference proteome</keyword>
<dbReference type="AlphaFoldDB" id="F5R9B8"/>
<evidence type="ECO:0000313" key="3">
    <source>
        <dbReference type="EMBL" id="EGK72909.1"/>
    </source>
</evidence>
<feature type="compositionally biased region" description="Pro residues" evidence="1">
    <location>
        <begin position="80"/>
        <end position="102"/>
    </location>
</feature>
<dbReference type="EMBL" id="AFHG01000030">
    <property type="protein sequence ID" value="EGK72909.1"/>
    <property type="molecule type" value="Genomic_DNA"/>
</dbReference>
<sequence>MNRGLLAALAITLLAVAYVSQQDEAVTDDTVAAPRAVRSAGSGSPRATPPAAADDGALLAAAPARVAAEVGHDLFAPHSFLPPPPPASTRPAPPPPPMAPPLPFRYQGRMTEGSSTVVFLTHGERVLVARQGDLLNNQYRVESVGPTAITFLFEPLKQRQTLSTGNTK</sequence>
<name>F5R9B8_METUF</name>
<reference evidence="3 4" key="1">
    <citation type="journal article" date="2011" name="J. Bacteriol.">
        <title>Genome sequence of Methyloversatilis universalis FAM5T, a methylotrophic representative of the order Rhodocyclales.</title>
        <authorList>
            <person name="Kittichotirat W."/>
            <person name="Good N.M."/>
            <person name="Hall R."/>
            <person name="Bringel F."/>
            <person name="Lajus A."/>
            <person name="Medigue C."/>
            <person name="Smalley N.E."/>
            <person name="Beck D."/>
            <person name="Bumgarner R."/>
            <person name="Vuilleumier S."/>
            <person name="Kalyuzhnaya M.G."/>
        </authorList>
    </citation>
    <scope>NUCLEOTIDE SEQUENCE [LARGE SCALE GENOMIC DNA]</scope>
    <source>
        <strain evidence="4">ATCC BAA-1314 / JCM 13912 / FAM5</strain>
    </source>
</reference>
<evidence type="ECO:0000256" key="1">
    <source>
        <dbReference type="SAM" id="MobiDB-lite"/>
    </source>
</evidence>
<dbReference type="RefSeq" id="WP_008058939.1">
    <property type="nucleotide sequence ID" value="NZ_AFHG01000030.1"/>
</dbReference>
<comment type="caution">
    <text evidence="3">The sequence shown here is derived from an EMBL/GenBank/DDBJ whole genome shotgun (WGS) entry which is preliminary data.</text>
</comment>
<feature type="chain" id="PRO_5003331315" evidence="2">
    <location>
        <begin position="18"/>
        <end position="168"/>
    </location>
</feature>
<feature type="region of interest" description="Disordered" evidence="1">
    <location>
        <begin position="75"/>
        <end position="102"/>
    </location>
</feature>
<proteinExistence type="predicted"/>
<evidence type="ECO:0000256" key="2">
    <source>
        <dbReference type="SAM" id="SignalP"/>
    </source>
</evidence>
<evidence type="ECO:0000313" key="4">
    <source>
        <dbReference type="Proteomes" id="UP000005019"/>
    </source>
</evidence>